<name>A0A131YKQ2_RHIAP</name>
<proteinExistence type="predicted"/>
<keyword evidence="2" id="KW-0732">Signal</keyword>
<feature type="compositionally biased region" description="Low complexity" evidence="1">
    <location>
        <begin position="278"/>
        <end position="287"/>
    </location>
</feature>
<accession>A0A131YKQ2</accession>
<feature type="region of interest" description="Disordered" evidence="1">
    <location>
        <begin position="278"/>
        <end position="321"/>
    </location>
</feature>
<protein>
    <submittedName>
        <fullName evidence="3">Histidine rich protein</fullName>
    </submittedName>
</protein>
<evidence type="ECO:0000256" key="2">
    <source>
        <dbReference type="SAM" id="SignalP"/>
    </source>
</evidence>
<feature type="region of interest" description="Disordered" evidence="1">
    <location>
        <begin position="137"/>
        <end position="220"/>
    </location>
</feature>
<feature type="signal peptide" evidence="2">
    <location>
        <begin position="1"/>
        <end position="18"/>
    </location>
</feature>
<sequence length="353" mass="37283">MRFTAVFAVLAFAMAVQAVPSARTFASSQHPQHDAHQHIFPGVQHNTNHGQQVHVESDSTVSVLVCQVVKVPAGHPVPQPAPAVPVTPPIAAGSPSIVVSSQEALSNLTTRVRTAMDSLVEPVVAALQNASLWLNRTSQQHLHQQHEHSAQHQHGGHNHQQAAHNHHAHQHMHGSQVNQHGAHEHQHQHGGHANQHPTNEHAHTHQANPAHAHQTQQAVPEKAVPMTVVSVPVMIPAVHAGSFPLVNLSAVVPAGVDVASLQFLSPVRNATSFEGSSAAPVAATTQPAPTPAPVSLAGRAGDEPTSTRTDAPVTLPSHGSSSAAVSHKFRALAGRTPPPIIHIPVCPDFCCRR</sequence>
<evidence type="ECO:0000256" key="1">
    <source>
        <dbReference type="SAM" id="MobiDB-lite"/>
    </source>
</evidence>
<reference evidence="3" key="1">
    <citation type="journal article" date="2016" name="Ticks Tick Borne Dis.">
        <title>De novo assembly and annotation of the salivary gland transcriptome of Rhipicephalus appendiculatus male and female ticks during blood feeding.</title>
        <authorList>
            <person name="de Castro M.H."/>
            <person name="de Klerk D."/>
            <person name="Pienaar R."/>
            <person name="Latif A.A."/>
            <person name="Rees D.J."/>
            <person name="Mans B.J."/>
        </authorList>
    </citation>
    <scope>NUCLEOTIDE SEQUENCE</scope>
    <source>
        <tissue evidence="3">Salivary glands</tissue>
    </source>
</reference>
<dbReference type="EMBL" id="GEDV01009475">
    <property type="protein sequence ID" value="JAP79082.1"/>
    <property type="molecule type" value="Transcribed_RNA"/>
</dbReference>
<organism evidence="3">
    <name type="scientific">Rhipicephalus appendiculatus</name>
    <name type="common">Brown ear tick</name>
    <dbReference type="NCBI Taxonomy" id="34631"/>
    <lineage>
        <taxon>Eukaryota</taxon>
        <taxon>Metazoa</taxon>
        <taxon>Ecdysozoa</taxon>
        <taxon>Arthropoda</taxon>
        <taxon>Chelicerata</taxon>
        <taxon>Arachnida</taxon>
        <taxon>Acari</taxon>
        <taxon>Parasitiformes</taxon>
        <taxon>Ixodida</taxon>
        <taxon>Ixodoidea</taxon>
        <taxon>Ixodidae</taxon>
        <taxon>Rhipicephalinae</taxon>
        <taxon>Rhipicephalus</taxon>
        <taxon>Rhipicephalus</taxon>
    </lineage>
</organism>
<evidence type="ECO:0000313" key="3">
    <source>
        <dbReference type="EMBL" id="JAP79082.1"/>
    </source>
</evidence>
<feature type="chain" id="PRO_5007285392" evidence="2">
    <location>
        <begin position="19"/>
        <end position="353"/>
    </location>
</feature>
<dbReference type="AlphaFoldDB" id="A0A131YKQ2"/>